<reference evidence="2" key="1">
    <citation type="submission" date="2015-12" db="EMBL/GenBank/DDBJ databases">
        <title>De novo transcriptome assembly of four potential Pierce s Disease insect vectors from Arizona vineyards.</title>
        <authorList>
            <person name="Tassone E.E."/>
        </authorList>
    </citation>
    <scope>NUCLEOTIDE SEQUENCE</scope>
</reference>
<gene>
    <name evidence="2" type="ORF">g.3819</name>
</gene>
<feature type="chain" id="PRO_5008580960" evidence="1">
    <location>
        <begin position="20"/>
        <end position="191"/>
    </location>
</feature>
<sequence>MALIIGSFLLYFGVSVISSSDATYTADVNAWCRNDILGFEDFNFDSYAGKEYKFILVPNIDDTKSYLDARQNFIQIDKWYFILTGNLKNGSQVNSYYKVDSVEGPNIFHTQYVNGVETEIHRRYTVYGYKENRYIQLYLCGKELSERYDVDLRFLLAFGNVWPTNEEMDEIKANDVNNNFNGSIVGIGSNY</sequence>
<dbReference type="EMBL" id="GEDC01018280">
    <property type="protein sequence ID" value="JAS19018.1"/>
    <property type="molecule type" value="Transcribed_RNA"/>
</dbReference>
<evidence type="ECO:0000313" key="2">
    <source>
        <dbReference type="EMBL" id="JAS19018.1"/>
    </source>
</evidence>
<protein>
    <submittedName>
        <fullName evidence="2">Uncharacterized protein</fullName>
    </submittedName>
</protein>
<name>A0A1B6D013_9HEMI</name>
<keyword evidence="1" id="KW-0732">Signal</keyword>
<feature type="signal peptide" evidence="1">
    <location>
        <begin position="1"/>
        <end position="19"/>
    </location>
</feature>
<evidence type="ECO:0000256" key="1">
    <source>
        <dbReference type="SAM" id="SignalP"/>
    </source>
</evidence>
<proteinExistence type="predicted"/>
<organism evidence="2">
    <name type="scientific">Clastoptera arizonana</name>
    <name type="common">Arizona spittle bug</name>
    <dbReference type="NCBI Taxonomy" id="38151"/>
    <lineage>
        <taxon>Eukaryota</taxon>
        <taxon>Metazoa</taxon>
        <taxon>Ecdysozoa</taxon>
        <taxon>Arthropoda</taxon>
        <taxon>Hexapoda</taxon>
        <taxon>Insecta</taxon>
        <taxon>Pterygota</taxon>
        <taxon>Neoptera</taxon>
        <taxon>Paraneoptera</taxon>
        <taxon>Hemiptera</taxon>
        <taxon>Auchenorrhyncha</taxon>
        <taxon>Cercopoidea</taxon>
        <taxon>Clastopteridae</taxon>
        <taxon>Clastoptera</taxon>
    </lineage>
</organism>
<dbReference type="AlphaFoldDB" id="A0A1B6D013"/>
<accession>A0A1B6D013</accession>